<evidence type="ECO:0000313" key="1">
    <source>
        <dbReference type="EMBL" id="RMA57706.1"/>
    </source>
</evidence>
<dbReference type="InterPro" id="IPR010667">
    <property type="entry name" value="Phage_T4_Gp19"/>
</dbReference>
<protein>
    <submittedName>
        <fullName evidence="1">Phage tail-like protein</fullName>
    </submittedName>
</protein>
<dbReference type="InterPro" id="IPR011747">
    <property type="entry name" value="CHP02241"/>
</dbReference>
<dbReference type="RefSeq" id="WP_121908065.1">
    <property type="nucleotide sequence ID" value="NZ_REFC01000014.1"/>
</dbReference>
<gene>
    <name evidence="1" type="ORF">BXY75_2511</name>
</gene>
<name>A0A3L9YAE4_9FLAO</name>
<proteinExistence type="predicted"/>
<dbReference type="EMBL" id="REFC01000014">
    <property type="protein sequence ID" value="RMA57706.1"/>
    <property type="molecule type" value="Genomic_DNA"/>
</dbReference>
<sequence>METYYPPLGFYFRLSFSDEAGKLDAAFKEVSGISMEMGVEEIVEGGNNNFKHRVPTSVKFSNLVLKRGLVPKDSGIVDWCQRTLGGGLMETIENKTINVELLNENGDPLMSWNFFNAWPVKLETSDLNSMNNEIVIESLEFAYSYYN</sequence>
<dbReference type="PANTHER" id="PTHR38009">
    <property type="entry name" value="CONSERVED HYPOTHETICAL PHAGE TAIL PROTEIN"/>
    <property type="match status" value="1"/>
</dbReference>
<keyword evidence="2" id="KW-1185">Reference proteome</keyword>
<dbReference type="AlphaFoldDB" id="A0A3L9YAE4"/>
<evidence type="ECO:0000313" key="2">
    <source>
        <dbReference type="Proteomes" id="UP000271339"/>
    </source>
</evidence>
<dbReference type="GO" id="GO:0005198">
    <property type="term" value="F:structural molecule activity"/>
    <property type="evidence" value="ECO:0007669"/>
    <property type="project" value="InterPro"/>
</dbReference>
<organism evidence="1 2">
    <name type="scientific">Ulvibacter antarcticus</name>
    <dbReference type="NCBI Taxonomy" id="442714"/>
    <lineage>
        <taxon>Bacteria</taxon>
        <taxon>Pseudomonadati</taxon>
        <taxon>Bacteroidota</taxon>
        <taxon>Flavobacteriia</taxon>
        <taxon>Flavobacteriales</taxon>
        <taxon>Flavobacteriaceae</taxon>
        <taxon>Ulvibacter</taxon>
    </lineage>
</organism>
<accession>A0A3L9YAE4</accession>
<dbReference type="OrthoDB" id="9799891at2"/>
<reference evidence="1 2" key="1">
    <citation type="submission" date="2018-10" db="EMBL/GenBank/DDBJ databases">
        <title>Genomic Encyclopedia of Archaeal and Bacterial Type Strains, Phase II (KMG-II): from individual species to whole genera.</title>
        <authorList>
            <person name="Goeker M."/>
        </authorList>
    </citation>
    <scope>NUCLEOTIDE SEQUENCE [LARGE SCALE GENOMIC DNA]</scope>
    <source>
        <strain evidence="1 2">DSM 23424</strain>
    </source>
</reference>
<dbReference type="Pfam" id="PF06841">
    <property type="entry name" value="Phage_T4_gp19"/>
    <property type="match status" value="1"/>
</dbReference>
<dbReference type="Proteomes" id="UP000271339">
    <property type="component" value="Unassembled WGS sequence"/>
</dbReference>
<comment type="caution">
    <text evidence="1">The sequence shown here is derived from an EMBL/GenBank/DDBJ whole genome shotgun (WGS) entry which is preliminary data.</text>
</comment>
<dbReference type="PANTHER" id="PTHR38009:SF1">
    <property type="entry name" value="CONSERVED HYPOTHETICAL PHAGE TAIL PROTEIN"/>
    <property type="match status" value="1"/>
</dbReference>
<dbReference type="NCBIfam" id="TIGR02241">
    <property type="entry name" value="conserved hypothetical phage tail region protein"/>
    <property type="match status" value="1"/>
</dbReference>